<keyword evidence="3" id="KW-0597">Phosphoprotein</keyword>
<keyword evidence="5" id="KW-0547">Nucleotide-binding</keyword>
<keyword evidence="9" id="KW-1133">Transmembrane helix</keyword>
<keyword evidence="6" id="KW-0418">Kinase</keyword>
<sequence length="366" mass="38323">MLVSVSLALVVQQVYATRGGAALPLRASVAVGAALALAVRQRYPLWVGVSALAAMTVQGALVPMAVLLFHLAARGLTRTAAVCWTLAALAPWIWRPPLHGPVEPRYSPGLVFALAIVAGLWTASRRRLADSRAAQAELYAERARLAERARISAEMHDVLAHRLSLLALHSGVVAMHADALPPPAAERIALLRATATQALADLRDLLGALRMDFPDDSRDNRAPAVPELSVLLAEAGAAGQRIEAEIVGEAGSAPASHRLAVHRLVQEGLTNARKHAVGAPVRLRVHYGDQATSVDLVNGPGRSSAVSSTTGGYGLVGLSERVGGLSGRLDHGPSPDGGWRLTARLPLPADQVCTPRQRPGAATEAS</sequence>
<comment type="caution">
    <text evidence="11">The sequence shown here is derived from an EMBL/GenBank/DDBJ whole genome shotgun (WGS) entry which is preliminary data.</text>
</comment>
<dbReference type="InterPro" id="IPR011712">
    <property type="entry name" value="Sig_transdc_His_kin_sub3_dim/P"/>
</dbReference>
<evidence type="ECO:0000259" key="10">
    <source>
        <dbReference type="Pfam" id="PF07730"/>
    </source>
</evidence>
<evidence type="ECO:0000256" key="2">
    <source>
        <dbReference type="ARBA" id="ARBA00012438"/>
    </source>
</evidence>
<dbReference type="InterPro" id="IPR036890">
    <property type="entry name" value="HATPase_C_sf"/>
</dbReference>
<dbReference type="CDD" id="cd16917">
    <property type="entry name" value="HATPase_UhpB-NarQ-NarX-like"/>
    <property type="match status" value="1"/>
</dbReference>
<organism evidence="11 12">
    <name type="scientific">Streptomyces colonosanans</name>
    <dbReference type="NCBI Taxonomy" id="1428652"/>
    <lineage>
        <taxon>Bacteria</taxon>
        <taxon>Bacillati</taxon>
        <taxon>Actinomycetota</taxon>
        <taxon>Actinomycetes</taxon>
        <taxon>Kitasatosporales</taxon>
        <taxon>Streptomycetaceae</taxon>
        <taxon>Streptomyces</taxon>
    </lineage>
</organism>
<feature type="transmembrane region" description="Helical" evidence="9">
    <location>
        <begin position="45"/>
        <end position="69"/>
    </location>
</feature>
<dbReference type="AlphaFoldDB" id="A0A1S2NXP6"/>
<keyword evidence="12" id="KW-1185">Reference proteome</keyword>
<dbReference type="STRING" id="1428652.BIV24_28165"/>
<accession>A0A1S2NXP6</accession>
<dbReference type="GO" id="GO:0016020">
    <property type="term" value="C:membrane"/>
    <property type="evidence" value="ECO:0007669"/>
    <property type="project" value="InterPro"/>
</dbReference>
<keyword evidence="9" id="KW-0812">Transmembrane</keyword>
<comment type="catalytic activity">
    <reaction evidence="1">
        <text>ATP + protein L-histidine = ADP + protein N-phospho-L-histidine.</text>
        <dbReference type="EC" id="2.7.13.3"/>
    </reaction>
</comment>
<dbReference type="GO" id="GO:0000155">
    <property type="term" value="F:phosphorelay sensor kinase activity"/>
    <property type="evidence" value="ECO:0007669"/>
    <property type="project" value="InterPro"/>
</dbReference>
<evidence type="ECO:0000256" key="7">
    <source>
        <dbReference type="ARBA" id="ARBA00022840"/>
    </source>
</evidence>
<keyword evidence="4" id="KW-0808">Transferase</keyword>
<evidence type="ECO:0000256" key="8">
    <source>
        <dbReference type="ARBA" id="ARBA00023012"/>
    </source>
</evidence>
<feature type="domain" description="Signal transduction histidine kinase subgroup 3 dimerisation and phosphoacceptor" evidence="10">
    <location>
        <begin position="147"/>
        <end position="210"/>
    </location>
</feature>
<dbReference type="Gene3D" id="3.30.565.10">
    <property type="entry name" value="Histidine kinase-like ATPase, C-terminal domain"/>
    <property type="match status" value="1"/>
</dbReference>
<dbReference type="GO" id="GO:0046983">
    <property type="term" value="F:protein dimerization activity"/>
    <property type="evidence" value="ECO:0007669"/>
    <property type="project" value="InterPro"/>
</dbReference>
<dbReference type="Proteomes" id="UP000179935">
    <property type="component" value="Unassembled WGS sequence"/>
</dbReference>
<keyword evidence="7" id="KW-0067">ATP-binding</keyword>
<evidence type="ECO:0000256" key="6">
    <source>
        <dbReference type="ARBA" id="ARBA00022777"/>
    </source>
</evidence>
<dbReference type="PANTHER" id="PTHR24421">
    <property type="entry name" value="NITRATE/NITRITE SENSOR PROTEIN NARX-RELATED"/>
    <property type="match status" value="1"/>
</dbReference>
<evidence type="ECO:0000313" key="11">
    <source>
        <dbReference type="EMBL" id="OIJ85704.1"/>
    </source>
</evidence>
<evidence type="ECO:0000256" key="9">
    <source>
        <dbReference type="SAM" id="Phobius"/>
    </source>
</evidence>
<protein>
    <recommendedName>
        <fullName evidence="2">histidine kinase</fullName>
        <ecNumber evidence="2">2.7.13.3</ecNumber>
    </recommendedName>
</protein>
<evidence type="ECO:0000313" key="12">
    <source>
        <dbReference type="Proteomes" id="UP000179935"/>
    </source>
</evidence>
<dbReference type="Pfam" id="PF07730">
    <property type="entry name" value="HisKA_3"/>
    <property type="match status" value="1"/>
</dbReference>
<dbReference type="EMBL" id="MLYP01000085">
    <property type="protein sequence ID" value="OIJ85704.1"/>
    <property type="molecule type" value="Genomic_DNA"/>
</dbReference>
<gene>
    <name evidence="11" type="ORF">BIV24_28165</name>
</gene>
<dbReference type="EC" id="2.7.13.3" evidence="2"/>
<keyword evidence="8" id="KW-0902">Two-component regulatory system</keyword>
<dbReference type="InterPro" id="IPR050482">
    <property type="entry name" value="Sensor_HK_TwoCompSys"/>
</dbReference>
<dbReference type="PANTHER" id="PTHR24421:SF10">
    <property type="entry name" value="NITRATE_NITRITE SENSOR PROTEIN NARQ"/>
    <property type="match status" value="1"/>
</dbReference>
<keyword evidence="9" id="KW-0472">Membrane</keyword>
<evidence type="ECO:0000256" key="5">
    <source>
        <dbReference type="ARBA" id="ARBA00022741"/>
    </source>
</evidence>
<dbReference type="Gene3D" id="1.20.5.1930">
    <property type="match status" value="1"/>
</dbReference>
<evidence type="ECO:0000256" key="3">
    <source>
        <dbReference type="ARBA" id="ARBA00022553"/>
    </source>
</evidence>
<evidence type="ECO:0000256" key="4">
    <source>
        <dbReference type="ARBA" id="ARBA00022679"/>
    </source>
</evidence>
<dbReference type="SUPFAM" id="SSF55874">
    <property type="entry name" value="ATPase domain of HSP90 chaperone/DNA topoisomerase II/histidine kinase"/>
    <property type="match status" value="1"/>
</dbReference>
<evidence type="ECO:0000256" key="1">
    <source>
        <dbReference type="ARBA" id="ARBA00000085"/>
    </source>
</evidence>
<dbReference type="GO" id="GO:0005524">
    <property type="term" value="F:ATP binding"/>
    <property type="evidence" value="ECO:0007669"/>
    <property type="project" value="UniProtKB-KW"/>
</dbReference>
<name>A0A1S2NXP6_9ACTN</name>
<proteinExistence type="predicted"/>
<reference evidence="11 12" key="1">
    <citation type="submission" date="2016-10" db="EMBL/GenBank/DDBJ databases">
        <title>Genome sequence of Streptomyces sp. MUSC 93.</title>
        <authorList>
            <person name="Lee L.-H."/>
            <person name="Ser H.-L."/>
            <person name="Law J.W.-F."/>
        </authorList>
    </citation>
    <scope>NUCLEOTIDE SEQUENCE [LARGE SCALE GENOMIC DNA]</scope>
    <source>
        <strain evidence="11 12">MUSC 93</strain>
    </source>
</reference>